<dbReference type="Proteomes" id="UP000218231">
    <property type="component" value="Unassembled WGS sequence"/>
</dbReference>
<dbReference type="PROSITE" id="PS50015">
    <property type="entry name" value="SAP_B"/>
    <property type="match status" value="1"/>
</dbReference>
<dbReference type="EMBL" id="LIAE01007551">
    <property type="protein sequence ID" value="PAV78536.1"/>
    <property type="molecule type" value="Genomic_DNA"/>
</dbReference>
<evidence type="ECO:0000256" key="2">
    <source>
        <dbReference type="ARBA" id="ARBA00023157"/>
    </source>
</evidence>
<feature type="signal peptide" evidence="4">
    <location>
        <begin position="1"/>
        <end position="21"/>
    </location>
</feature>
<feature type="chain" id="PRO_5012290871" description="Saposin B-type domain-containing protein" evidence="4">
    <location>
        <begin position="22"/>
        <end position="426"/>
    </location>
</feature>
<dbReference type="OrthoDB" id="5782706at2759"/>
<dbReference type="InterPro" id="IPR011001">
    <property type="entry name" value="Saposin-like"/>
</dbReference>
<evidence type="ECO:0000313" key="6">
    <source>
        <dbReference type="EMBL" id="PAV78536.1"/>
    </source>
</evidence>
<dbReference type="GO" id="GO:0006685">
    <property type="term" value="P:sphingomyelin catabolic process"/>
    <property type="evidence" value="ECO:0007669"/>
    <property type="project" value="TreeGrafter"/>
</dbReference>
<evidence type="ECO:0000256" key="4">
    <source>
        <dbReference type="SAM" id="SignalP"/>
    </source>
</evidence>
<dbReference type="GO" id="GO:0005764">
    <property type="term" value="C:lysosome"/>
    <property type="evidence" value="ECO:0007669"/>
    <property type="project" value="TreeGrafter"/>
</dbReference>
<evidence type="ECO:0000256" key="3">
    <source>
        <dbReference type="ARBA" id="ARBA00023180"/>
    </source>
</evidence>
<dbReference type="SUPFAM" id="SSF47862">
    <property type="entry name" value="Saposin"/>
    <property type="match status" value="1"/>
</dbReference>
<dbReference type="GO" id="GO:0005615">
    <property type="term" value="C:extracellular space"/>
    <property type="evidence" value="ECO:0007669"/>
    <property type="project" value="TreeGrafter"/>
</dbReference>
<comment type="caution">
    <text evidence="6">The sequence shown here is derived from an EMBL/GenBank/DDBJ whole genome shotgun (WGS) entry which is preliminary data.</text>
</comment>
<dbReference type="PANTHER" id="PTHR10340:SF54">
    <property type="entry name" value="SPHINGOMYELIN PHOSPHODIESTERASE 2"/>
    <property type="match status" value="1"/>
</dbReference>
<keyword evidence="3" id="KW-0325">Glycoprotein</keyword>
<dbReference type="InterPro" id="IPR045473">
    <property type="entry name" value="ASM_C"/>
</dbReference>
<reference evidence="6 7" key="1">
    <citation type="journal article" date="2017" name="Curr. Biol.">
        <title>Genome architecture and evolution of a unichromosomal asexual nematode.</title>
        <authorList>
            <person name="Fradin H."/>
            <person name="Zegar C."/>
            <person name="Gutwein M."/>
            <person name="Lucas J."/>
            <person name="Kovtun M."/>
            <person name="Corcoran D."/>
            <person name="Baugh L.R."/>
            <person name="Kiontke K."/>
            <person name="Gunsalus K."/>
            <person name="Fitch D.H."/>
            <person name="Piano F."/>
        </authorList>
    </citation>
    <scope>NUCLEOTIDE SEQUENCE [LARGE SCALE GENOMIC DNA]</scope>
    <source>
        <strain evidence="6">PF1309</strain>
    </source>
</reference>
<dbReference type="GO" id="GO:0016020">
    <property type="term" value="C:membrane"/>
    <property type="evidence" value="ECO:0007669"/>
    <property type="project" value="GOC"/>
</dbReference>
<gene>
    <name evidence="6" type="ORF">WR25_09566</name>
</gene>
<protein>
    <recommendedName>
        <fullName evidence="5">Saposin B-type domain-containing protein</fullName>
    </recommendedName>
</protein>
<dbReference type="GO" id="GO:0061750">
    <property type="term" value="F:acid sphingomyelin phosphodiesterase activity"/>
    <property type="evidence" value="ECO:0007669"/>
    <property type="project" value="TreeGrafter"/>
</dbReference>
<feature type="domain" description="Saposin B-type" evidence="5">
    <location>
        <begin position="201"/>
        <end position="293"/>
    </location>
</feature>
<dbReference type="InterPro" id="IPR008139">
    <property type="entry name" value="SaposinB_dom"/>
</dbReference>
<evidence type="ECO:0000313" key="7">
    <source>
        <dbReference type="Proteomes" id="UP000218231"/>
    </source>
</evidence>
<dbReference type="GO" id="GO:0046513">
    <property type="term" value="P:ceramide biosynthetic process"/>
    <property type="evidence" value="ECO:0007669"/>
    <property type="project" value="TreeGrafter"/>
</dbReference>
<name>A0A2A2KX11_9BILA</name>
<keyword evidence="7" id="KW-1185">Reference proteome</keyword>
<keyword evidence="1" id="KW-0378">Hydrolase</keyword>
<accession>A0A2A2KX11</accession>
<dbReference type="PANTHER" id="PTHR10340">
    <property type="entry name" value="SPHINGOMYELIN PHOSPHODIESTERASE"/>
    <property type="match status" value="1"/>
</dbReference>
<sequence length="426" mass="49021">MTILKLIGLCFGLALIPSTQAQIPDITYTMAWYILPYTPMPDLYNFVQALNNKDTTTKDKKARATKFITNNWGKPKVQNATFYNTKDKAQKGFAGLITHRAAVQTFWNDFMMKKLLALFNNNQDKCKEYKSMYIMTDKTFDQDFWSVLEAWYTYSHYHTVKDKRDALFDAINDALTAYYKKSTVEPAKDPLSWSLPSDKNAEFFCMGCINMVGQFLLAVNRSENANNRVNLVQLNKAKMDFIQICKSFDFVPDIVCDKLVEQYQEPIIYLMERIQASPDEICGAIIDKCGDPRFLFEYQPLDLPEMPKNRSGGKLRHAEVFLSEENGSPEPFSYGWIGPSLTTYEQVGPAYKVYEIDGDLNSDTRFTAIDAYTVSADLSNPNSEPAWKVEYDFKQAYNMKDLSPESLFELALKFEKDDQLFNDYLV</sequence>
<keyword evidence="2" id="KW-1015">Disulfide bond</keyword>
<evidence type="ECO:0000259" key="5">
    <source>
        <dbReference type="PROSITE" id="PS50015"/>
    </source>
</evidence>
<proteinExistence type="predicted"/>
<evidence type="ECO:0000256" key="1">
    <source>
        <dbReference type="ARBA" id="ARBA00022801"/>
    </source>
</evidence>
<organism evidence="6 7">
    <name type="scientific">Diploscapter pachys</name>
    <dbReference type="NCBI Taxonomy" id="2018661"/>
    <lineage>
        <taxon>Eukaryota</taxon>
        <taxon>Metazoa</taxon>
        <taxon>Ecdysozoa</taxon>
        <taxon>Nematoda</taxon>
        <taxon>Chromadorea</taxon>
        <taxon>Rhabditida</taxon>
        <taxon>Rhabditina</taxon>
        <taxon>Rhabditomorpha</taxon>
        <taxon>Rhabditoidea</taxon>
        <taxon>Rhabditidae</taxon>
        <taxon>Diploscapter</taxon>
    </lineage>
</organism>
<keyword evidence="4" id="KW-0732">Signal</keyword>
<dbReference type="Pfam" id="PF19272">
    <property type="entry name" value="ASMase_C"/>
    <property type="match status" value="1"/>
</dbReference>
<dbReference type="AlphaFoldDB" id="A0A2A2KX11"/>